<keyword evidence="3" id="KW-1185">Reference proteome</keyword>
<accession>A0A5M9JF01</accession>
<comment type="caution">
    <text evidence="2">The sequence shown here is derived from an EMBL/GenBank/DDBJ whole genome shotgun (WGS) entry which is preliminary data.</text>
</comment>
<gene>
    <name evidence="2" type="ORF">EYC84_010358</name>
</gene>
<evidence type="ECO:0000313" key="3">
    <source>
        <dbReference type="Proteomes" id="UP000322873"/>
    </source>
</evidence>
<evidence type="ECO:0000256" key="1">
    <source>
        <dbReference type="SAM" id="SignalP"/>
    </source>
</evidence>
<name>A0A5M9JF01_MONFR</name>
<dbReference type="Proteomes" id="UP000322873">
    <property type="component" value="Unassembled WGS sequence"/>
</dbReference>
<keyword evidence="1" id="KW-0732">Signal</keyword>
<reference evidence="2 3" key="1">
    <citation type="submission" date="2019-06" db="EMBL/GenBank/DDBJ databases">
        <title>Genome Sequence of the Brown Rot Fungal Pathogen Monilinia fructicola.</title>
        <authorList>
            <person name="De Miccolis Angelini R.M."/>
            <person name="Landi L."/>
            <person name="Abate D."/>
            <person name="Pollastro S."/>
            <person name="Romanazzi G."/>
            <person name="Faretra F."/>
        </authorList>
    </citation>
    <scope>NUCLEOTIDE SEQUENCE [LARGE SCALE GENOMIC DNA]</scope>
    <source>
        <strain evidence="2 3">Mfrc123</strain>
    </source>
</reference>
<proteinExistence type="predicted"/>
<dbReference type="EMBL" id="VICG01000011">
    <property type="protein sequence ID" value="KAA8567327.1"/>
    <property type="molecule type" value="Genomic_DNA"/>
</dbReference>
<sequence>MPMNIHYFTLAWSFSSFLLLGVAPLLHLPTFEFNLHHSNPHNRVWRQRIWGKICFMRTKNGFGQRTASKGTCTIIQ</sequence>
<feature type="chain" id="PRO_5024374996" description="Secreted protein" evidence="1">
    <location>
        <begin position="25"/>
        <end position="76"/>
    </location>
</feature>
<protein>
    <recommendedName>
        <fullName evidence="4">Secreted protein</fullName>
    </recommendedName>
</protein>
<evidence type="ECO:0000313" key="2">
    <source>
        <dbReference type="EMBL" id="KAA8567327.1"/>
    </source>
</evidence>
<feature type="signal peptide" evidence="1">
    <location>
        <begin position="1"/>
        <end position="24"/>
    </location>
</feature>
<organism evidence="2 3">
    <name type="scientific">Monilinia fructicola</name>
    <name type="common">Brown rot fungus</name>
    <name type="synonym">Ciboria fructicola</name>
    <dbReference type="NCBI Taxonomy" id="38448"/>
    <lineage>
        <taxon>Eukaryota</taxon>
        <taxon>Fungi</taxon>
        <taxon>Dikarya</taxon>
        <taxon>Ascomycota</taxon>
        <taxon>Pezizomycotina</taxon>
        <taxon>Leotiomycetes</taxon>
        <taxon>Helotiales</taxon>
        <taxon>Sclerotiniaceae</taxon>
        <taxon>Monilinia</taxon>
    </lineage>
</organism>
<evidence type="ECO:0008006" key="4">
    <source>
        <dbReference type="Google" id="ProtNLM"/>
    </source>
</evidence>
<dbReference type="AlphaFoldDB" id="A0A5M9JF01"/>